<dbReference type="InterPro" id="IPR048680">
    <property type="entry name" value="COG4_N"/>
</dbReference>
<dbReference type="Gene3D" id="1.20.58.1970">
    <property type="match status" value="1"/>
</dbReference>
<evidence type="ECO:0000256" key="6">
    <source>
        <dbReference type="ARBA" id="ARBA00023034"/>
    </source>
</evidence>
<comment type="similarity">
    <text evidence="2">Belongs to the COG4 family.</text>
</comment>
<dbReference type="PANTHER" id="PTHR24016">
    <property type="entry name" value="CONSERVED OLIGOMERIC GOLGI COMPLEX SUBUNIT 4"/>
    <property type="match status" value="1"/>
</dbReference>
<evidence type="ECO:0000313" key="12">
    <source>
        <dbReference type="RefSeq" id="XP_018013670.1"/>
    </source>
</evidence>
<evidence type="ECO:0000256" key="1">
    <source>
        <dbReference type="ARBA" id="ARBA00004395"/>
    </source>
</evidence>
<dbReference type="InterPro" id="IPR048682">
    <property type="entry name" value="COG4"/>
</dbReference>
<evidence type="ECO:0000256" key="8">
    <source>
        <dbReference type="ARBA" id="ARBA00031340"/>
    </source>
</evidence>
<dbReference type="Pfam" id="PF20663">
    <property type="entry name" value="COG4_N"/>
    <property type="match status" value="1"/>
</dbReference>
<keyword evidence="7" id="KW-0472">Membrane</keyword>
<evidence type="ECO:0000256" key="7">
    <source>
        <dbReference type="ARBA" id="ARBA00023136"/>
    </source>
</evidence>
<dbReference type="PANTHER" id="PTHR24016:SF0">
    <property type="entry name" value="CONSERVED OLIGOMERIC GOLGI COMPLEX SUBUNIT 4"/>
    <property type="match status" value="1"/>
</dbReference>
<accession>A0A8B7NJ46</accession>
<organism evidence="11 12">
    <name type="scientific">Hyalella azteca</name>
    <name type="common">Amphipod</name>
    <dbReference type="NCBI Taxonomy" id="294128"/>
    <lineage>
        <taxon>Eukaryota</taxon>
        <taxon>Metazoa</taxon>
        <taxon>Ecdysozoa</taxon>
        <taxon>Arthropoda</taxon>
        <taxon>Crustacea</taxon>
        <taxon>Multicrustacea</taxon>
        <taxon>Malacostraca</taxon>
        <taxon>Eumalacostraca</taxon>
        <taxon>Peracarida</taxon>
        <taxon>Amphipoda</taxon>
        <taxon>Senticaudata</taxon>
        <taxon>Talitrida</taxon>
        <taxon>Talitroidea</taxon>
        <taxon>Hyalellidae</taxon>
        <taxon>Hyalella</taxon>
    </lineage>
</organism>
<dbReference type="Pfam" id="PF08318">
    <property type="entry name" value="COG4_m"/>
    <property type="match status" value="1"/>
</dbReference>
<dbReference type="GeneID" id="108670694"/>
<dbReference type="OrthoDB" id="47059at2759"/>
<keyword evidence="4" id="KW-0813">Transport</keyword>
<proteinExistence type="inferred from homology"/>
<keyword evidence="11" id="KW-1185">Reference proteome</keyword>
<dbReference type="AlphaFoldDB" id="A0A8B7NJ46"/>
<sequence>MATSSLDSAVTISALTSNYPIDKNSANGELLSPLDFDFDNLTSLKDIEDAYNKLCIEEKRIDERLDWSVANRHQLEARLAQVSKLLPSLQVVYNDACQLQNTIASTQQLATAVSARVRKLDTAKQSVVEVQRRVADLLDLEGCAGGVATALVSEDYETAAAHIHRFLAMDETLLLHSAAANSTGSGSIETWFEKLREAETQLSALIERRFDEAVTSQDSASVDRFFKLFPLLNRKQQGLLKFSAFLCEKIQETGEAVLTRCRSCSSNNKRAHVMWADAATELFETVARIIEVRQPIIETYYGPGQLAVVVQELVRETDRQAGRLIAEMRAHRRLDALTTAVSESLSNNGPMYNTSSSGGPGGSGDSYSSAPALLDPRSLDTLLGELTLLNARADLFLRFMKRRVAADLEASIVDPDDLNRQLTDVERKMNRCQVACDMAAVLGQYTILEQYYLNQSFAKALSMDTTITASSDSSSVGDAGDQNCAPVSSIVDDAFFIIKKSVRRAIASSSPDGVCAVLNHAVTLLETQLAAGFQHTLRRGFPAQGYYDIAQAYSAIQSSLQTGKLQGSSADSEQLRQTFLTALNSAETSQRHVGSLESALQEAVSSNMTSLSSNSTDKIQSCFGDLRNCGVRLQAVTELGLNQLRATAVKPRVKSWMAAFTGASYDITEEEFSGYEAHDPFSSTLIMNVDGLVRSFQPLLTPANHAALTSLLVHEVATHMEAAISKITYNRLGGLLVDREVRAVVGYLSQVAQWSVREQLARITQMATLLNLDHLHEVEEYSSSHSWRLTPAEMRKTLALRADFKYDDIKRLKL</sequence>
<reference evidence="12" key="1">
    <citation type="submission" date="2025-08" db="UniProtKB">
        <authorList>
            <consortium name="RefSeq"/>
        </authorList>
    </citation>
    <scope>IDENTIFICATION</scope>
    <source>
        <tissue evidence="12">Whole organism</tissue>
    </source>
</reference>
<evidence type="ECO:0000256" key="4">
    <source>
        <dbReference type="ARBA" id="ARBA00022448"/>
    </source>
</evidence>
<dbReference type="GO" id="GO:0017119">
    <property type="term" value="C:Golgi transport complex"/>
    <property type="evidence" value="ECO:0007669"/>
    <property type="project" value="TreeGrafter"/>
</dbReference>
<name>A0A8B7NJ46_HYAAZ</name>
<dbReference type="InterPro" id="IPR048684">
    <property type="entry name" value="COG4_C"/>
</dbReference>
<dbReference type="GO" id="GO:0015031">
    <property type="term" value="P:protein transport"/>
    <property type="evidence" value="ECO:0007669"/>
    <property type="project" value="UniProtKB-KW"/>
</dbReference>
<dbReference type="RefSeq" id="XP_018013670.1">
    <property type="nucleotide sequence ID" value="XM_018158181.2"/>
</dbReference>
<dbReference type="SMART" id="SM00762">
    <property type="entry name" value="Cog4"/>
    <property type="match status" value="1"/>
</dbReference>
<evidence type="ECO:0000259" key="10">
    <source>
        <dbReference type="SMART" id="SM00762"/>
    </source>
</evidence>
<evidence type="ECO:0000256" key="3">
    <source>
        <dbReference type="ARBA" id="ARBA00020975"/>
    </source>
</evidence>
<dbReference type="OMA" id="RASECQQ"/>
<dbReference type="Proteomes" id="UP000694843">
    <property type="component" value="Unplaced"/>
</dbReference>
<dbReference type="Gene3D" id="1.10.287.1060">
    <property type="entry name" value="ESAT-6-like"/>
    <property type="match status" value="1"/>
</dbReference>
<evidence type="ECO:0000256" key="2">
    <source>
        <dbReference type="ARBA" id="ARBA00009215"/>
    </source>
</evidence>
<keyword evidence="5" id="KW-0653">Protein transport</keyword>
<dbReference type="GO" id="GO:0006890">
    <property type="term" value="P:retrograde vesicle-mediated transport, Golgi to endoplasmic reticulum"/>
    <property type="evidence" value="ECO:0007669"/>
    <property type="project" value="TreeGrafter"/>
</dbReference>
<evidence type="ECO:0000313" key="11">
    <source>
        <dbReference type="Proteomes" id="UP000694843"/>
    </source>
</evidence>
<dbReference type="GO" id="GO:0000139">
    <property type="term" value="C:Golgi membrane"/>
    <property type="evidence" value="ECO:0007669"/>
    <property type="project" value="UniProtKB-SubCell"/>
</dbReference>
<feature type="compositionally biased region" description="Polar residues" evidence="9">
    <location>
        <begin position="345"/>
        <end position="354"/>
    </location>
</feature>
<dbReference type="InterPro" id="IPR013167">
    <property type="entry name" value="COG4_M"/>
</dbReference>
<dbReference type="CTD" id="25839"/>
<evidence type="ECO:0000256" key="5">
    <source>
        <dbReference type="ARBA" id="ARBA00022927"/>
    </source>
</evidence>
<comment type="subcellular location">
    <subcellularLocation>
        <location evidence="1">Golgi apparatus membrane</location>
        <topology evidence="1">Peripheral membrane protein</topology>
    </subcellularLocation>
</comment>
<gene>
    <name evidence="12" type="primary">LOC108670694</name>
</gene>
<protein>
    <recommendedName>
        <fullName evidence="3">Conserved oligomeric Golgi complex subunit 4</fullName>
    </recommendedName>
    <alternativeName>
        <fullName evidence="8">Component of oligomeric Golgi complex 4</fullName>
    </alternativeName>
</protein>
<keyword evidence="6" id="KW-0333">Golgi apparatus</keyword>
<dbReference type="KEGG" id="hazt:108670694"/>
<dbReference type="GO" id="GO:0007030">
    <property type="term" value="P:Golgi organization"/>
    <property type="evidence" value="ECO:0007669"/>
    <property type="project" value="TreeGrafter"/>
</dbReference>
<evidence type="ECO:0000256" key="9">
    <source>
        <dbReference type="SAM" id="MobiDB-lite"/>
    </source>
</evidence>
<feature type="region of interest" description="Disordered" evidence="9">
    <location>
        <begin position="345"/>
        <end position="369"/>
    </location>
</feature>
<feature type="domain" description="COG4 transport protein middle alpha-helical bundle" evidence="10">
    <location>
        <begin position="195"/>
        <end position="538"/>
    </location>
</feature>
<dbReference type="Pfam" id="PF20662">
    <property type="entry name" value="COG4_C"/>
    <property type="match status" value="1"/>
</dbReference>